<dbReference type="Gene3D" id="1.25.10.10">
    <property type="entry name" value="Leucine-rich Repeat Variant"/>
    <property type="match status" value="1"/>
</dbReference>
<dbReference type="AlphaFoldDB" id="A0A6M4WU75"/>
<dbReference type="InterPro" id="IPR016024">
    <property type="entry name" value="ARM-type_fold"/>
</dbReference>
<dbReference type="EMBL" id="CP049838">
    <property type="protein sequence ID" value="QJT04077.1"/>
    <property type="molecule type" value="Genomic_DNA"/>
</dbReference>
<evidence type="ECO:0000313" key="2">
    <source>
        <dbReference type="Proteomes" id="UP000502665"/>
    </source>
</evidence>
<reference evidence="1" key="1">
    <citation type="submission" date="2020-03" db="EMBL/GenBank/DDBJ databases">
        <title>Molecular networking-based the target discovery of potent antiproliferative macrolactams: 5/6/7/16 polycyclic ansamycins and glycosylated trienomycin from Streptomyces cacaoi subsp. asoensis.</title>
        <authorList>
            <person name="Liu L.-L."/>
        </authorList>
    </citation>
    <scope>NUCLEOTIDE SEQUENCE [LARGE SCALE GENOMIC DNA]</scope>
    <source>
        <strain evidence="1">H2S5</strain>
    </source>
</reference>
<dbReference type="InterPro" id="IPR011989">
    <property type="entry name" value="ARM-like"/>
</dbReference>
<gene>
    <name evidence="1" type="ORF">G9272_30505</name>
</gene>
<dbReference type="Pfam" id="PF13646">
    <property type="entry name" value="HEAT_2"/>
    <property type="match status" value="1"/>
</dbReference>
<sequence length="436" mass="47028">MVDTDLVRDLGVPDRREAAADALVALGSGAVEQLIRALTAADSPVPWRPITDVLQRIGDSGFDGLLQALVSASDERSLKHIALAFSHVGPAFLERYTAALSHPVPLVRREAVRGIQYCGEAGRSAVAALLPLLGDPDQEVARQAQDTLVFQGPHVIPLLQRIREVGPGEQRARALTVLAALGGEPALSAADVAAIERLIRVKLPDDRPEGMWGCWNHWIALPSGDQTGILRALGVVDPRPVTFALGNDIVDADGHGCGDDEDPYTGYERVFVTPELNGWTLVLGAWCDPSGEERRDDVLRLCTELSVRYGRAHAYYYGGQGDGSAWLIAEHGVVVRRYCETGVGEDELLTLGEPVPYERARRTELGLQPAWDPAQESQEDEDEWQWAAHDLAADLADSYGVSPLHIGPDTPSRGTGVIALTPYGVTRGVPAGAYRI</sequence>
<dbReference type="Proteomes" id="UP000502665">
    <property type="component" value="Chromosome"/>
</dbReference>
<proteinExistence type="predicted"/>
<evidence type="ECO:0000313" key="1">
    <source>
        <dbReference type="EMBL" id="QJT04077.1"/>
    </source>
</evidence>
<organism evidence="1 2">
    <name type="scientific">Streptomyces asoensis</name>
    <dbReference type="NCBI Taxonomy" id="249586"/>
    <lineage>
        <taxon>Bacteria</taxon>
        <taxon>Bacillati</taxon>
        <taxon>Actinomycetota</taxon>
        <taxon>Actinomycetes</taxon>
        <taxon>Kitasatosporales</taxon>
        <taxon>Streptomycetaceae</taxon>
        <taxon>Streptomyces</taxon>
    </lineage>
</organism>
<dbReference type="SUPFAM" id="SSF48371">
    <property type="entry name" value="ARM repeat"/>
    <property type="match status" value="1"/>
</dbReference>
<name>A0A6M4WU75_9ACTN</name>
<protein>
    <submittedName>
        <fullName evidence="1">HEAT repeat domain-containing protein</fullName>
    </submittedName>
</protein>
<accession>A0A6M4WU75</accession>
<keyword evidence="2" id="KW-1185">Reference proteome</keyword>